<dbReference type="Proteomes" id="UP000021315">
    <property type="component" value="Unassembled WGS sequence"/>
</dbReference>
<evidence type="ECO:0000313" key="2">
    <source>
        <dbReference type="Proteomes" id="UP000021315"/>
    </source>
</evidence>
<dbReference type="RefSeq" id="WP_034949740.1">
    <property type="nucleotide sequence ID" value="NZ_JDST02000056.1"/>
</dbReference>
<sequence length="140" mass="15725">MPDLWRIPFDSLAQPTARRRVIPGGPVFDLAIVQGMVTAGEMGEDSVWVATDSCERDLENAAWDYGDVLQMLSCARPADFKNAEWCQVKGGELYPCDVYRFGFDCERRVRNARGLEVYLKFSVTDDGRLTLVLVSCHGSR</sequence>
<dbReference type="AlphaFoldDB" id="A0A080M4W9"/>
<dbReference type="EMBL" id="JDST02000056">
    <property type="protein sequence ID" value="KFB76367.1"/>
    <property type="molecule type" value="Genomic_DNA"/>
</dbReference>
<name>A0A080M4W9_9PROT</name>
<evidence type="ECO:0000313" key="1">
    <source>
        <dbReference type="EMBL" id="KFB76367.1"/>
    </source>
</evidence>
<proteinExistence type="predicted"/>
<keyword evidence="2" id="KW-1185">Reference proteome</keyword>
<organism evidence="1 2">
    <name type="scientific">Candidatus Accumulibacter cognatus</name>
    <dbReference type="NCBI Taxonomy" id="2954383"/>
    <lineage>
        <taxon>Bacteria</taxon>
        <taxon>Pseudomonadati</taxon>
        <taxon>Pseudomonadota</taxon>
        <taxon>Betaproteobacteria</taxon>
        <taxon>Candidatus Accumulibacter</taxon>
    </lineage>
</organism>
<gene>
    <name evidence="1" type="ORF">AW06_002510</name>
</gene>
<reference evidence="1" key="1">
    <citation type="submission" date="2014-02" db="EMBL/GenBank/DDBJ databases">
        <title>Expanding our view of genomic diversity in Candidatus Accumulibacter clades.</title>
        <authorList>
            <person name="Skennerton C.T."/>
            <person name="Barr J.J."/>
            <person name="Slater F.R."/>
            <person name="Bond P.L."/>
            <person name="Tyson G.W."/>
        </authorList>
    </citation>
    <scope>NUCLEOTIDE SEQUENCE [LARGE SCALE GENOMIC DNA]</scope>
</reference>
<dbReference type="STRING" id="1453999.AW06_002510"/>
<protein>
    <submittedName>
        <fullName evidence="1">Uncharacterized protein</fullName>
    </submittedName>
</protein>
<comment type="caution">
    <text evidence="1">The sequence shown here is derived from an EMBL/GenBank/DDBJ whole genome shotgun (WGS) entry which is preliminary data.</text>
</comment>
<accession>A0A080M4W9</accession>